<sequence length="125" mass="14229">MNVQTRVGKYPLSKFDVENIPKVFLDIDLESKFGTDKCSGIPSLSEPCSEQFIENKLVFELNCKHAFQISCTGTWLMKKAHCPHCEESVVCHGQLGMTYEMTCSNYGYKYVDITYPPVNCLPEFI</sequence>
<dbReference type="RefSeq" id="XP_009018641.1">
    <property type="nucleotide sequence ID" value="XM_009020393.1"/>
</dbReference>
<evidence type="ECO:0000313" key="1">
    <source>
        <dbReference type="EMBL" id="ESO03493.1"/>
    </source>
</evidence>
<dbReference type="CTD" id="20204685"/>
<dbReference type="EnsemblMetazoa" id="HelroT173797">
    <property type="protein sequence ID" value="HelroP173797"/>
    <property type="gene ID" value="HelroG173797"/>
</dbReference>
<reference evidence="2" key="3">
    <citation type="submission" date="2015-06" db="UniProtKB">
        <authorList>
            <consortium name="EnsemblMetazoa"/>
        </authorList>
    </citation>
    <scope>IDENTIFICATION</scope>
</reference>
<dbReference type="EMBL" id="AMQM01004721">
    <property type="status" value="NOT_ANNOTATED_CDS"/>
    <property type="molecule type" value="Genomic_DNA"/>
</dbReference>
<organism evidence="2 3">
    <name type="scientific">Helobdella robusta</name>
    <name type="common">Californian leech</name>
    <dbReference type="NCBI Taxonomy" id="6412"/>
    <lineage>
        <taxon>Eukaryota</taxon>
        <taxon>Metazoa</taxon>
        <taxon>Spiralia</taxon>
        <taxon>Lophotrochozoa</taxon>
        <taxon>Annelida</taxon>
        <taxon>Clitellata</taxon>
        <taxon>Hirudinea</taxon>
        <taxon>Rhynchobdellida</taxon>
        <taxon>Glossiphoniidae</taxon>
        <taxon>Helobdella</taxon>
    </lineage>
</organism>
<dbReference type="InterPro" id="IPR013083">
    <property type="entry name" value="Znf_RING/FYVE/PHD"/>
</dbReference>
<dbReference type="Gene3D" id="3.30.40.10">
    <property type="entry name" value="Zinc/RING finger domain, C3HC4 (zinc finger)"/>
    <property type="match status" value="1"/>
</dbReference>
<dbReference type="HOGENOM" id="CLU_1995071_0_0_1"/>
<dbReference type="InParanoid" id="T1F786"/>
<gene>
    <name evidence="2" type="primary">20204685</name>
    <name evidence="1" type="ORF">HELRODRAFT_173797</name>
</gene>
<reference evidence="1 3" key="2">
    <citation type="journal article" date="2013" name="Nature">
        <title>Insights into bilaterian evolution from three spiralian genomes.</title>
        <authorList>
            <person name="Simakov O."/>
            <person name="Marletaz F."/>
            <person name="Cho S.J."/>
            <person name="Edsinger-Gonzales E."/>
            <person name="Havlak P."/>
            <person name="Hellsten U."/>
            <person name="Kuo D.H."/>
            <person name="Larsson T."/>
            <person name="Lv J."/>
            <person name="Arendt D."/>
            <person name="Savage R."/>
            <person name="Osoegawa K."/>
            <person name="de Jong P."/>
            <person name="Grimwood J."/>
            <person name="Chapman J.A."/>
            <person name="Shapiro H."/>
            <person name="Aerts A."/>
            <person name="Otillar R.P."/>
            <person name="Terry A.Y."/>
            <person name="Boore J.L."/>
            <person name="Grigoriev I.V."/>
            <person name="Lindberg D.R."/>
            <person name="Seaver E.C."/>
            <person name="Weisblat D.A."/>
            <person name="Putnam N.H."/>
            <person name="Rokhsar D.S."/>
        </authorList>
    </citation>
    <scope>NUCLEOTIDE SEQUENCE</scope>
</reference>
<dbReference type="GeneID" id="20204685"/>
<evidence type="ECO:0008006" key="4">
    <source>
        <dbReference type="Google" id="ProtNLM"/>
    </source>
</evidence>
<dbReference type="SUPFAM" id="SSF57850">
    <property type="entry name" value="RING/U-box"/>
    <property type="match status" value="1"/>
</dbReference>
<accession>T1F786</accession>
<dbReference type="EMBL" id="KB096633">
    <property type="protein sequence ID" value="ESO03493.1"/>
    <property type="molecule type" value="Genomic_DNA"/>
</dbReference>
<reference evidence="3" key="1">
    <citation type="submission" date="2012-12" db="EMBL/GenBank/DDBJ databases">
        <authorList>
            <person name="Hellsten U."/>
            <person name="Grimwood J."/>
            <person name="Chapman J.A."/>
            <person name="Shapiro H."/>
            <person name="Aerts A."/>
            <person name="Otillar R.P."/>
            <person name="Terry A.Y."/>
            <person name="Boore J.L."/>
            <person name="Simakov O."/>
            <person name="Marletaz F."/>
            <person name="Cho S.-J."/>
            <person name="Edsinger-Gonzales E."/>
            <person name="Havlak P."/>
            <person name="Kuo D.-H."/>
            <person name="Larsson T."/>
            <person name="Lv J."/>
            <person name="Arendt D."/>
            <person name="Savage R."/>
            <person name="Osoegawa K."/>
            <person name="de Jong P."/>
            <person name="Lindberg D.R."/>
            <person name="Seaver E.C."/>
            <person name="Weisblat D.A."/>
            <person name="Putnam N.H."/>
            <person name="Grigoriev I.V."/>
            <person name="Rokhsar D.S."/>
        </authorList>
    </citation>
    <scope>NUCLEOTIDE SEQUENCE</scope>
</reference>
<dbReference type="AlphaFoldDB" id="T1F786"/>
<evidence type="ECO:0000313" key="3">
    <source>
        <dbReference type="Proteomes" id="UP000015101"/>
    </source>
</evidence>
<evidence type="ECO:0000313" key="2">
    <source>
        <dbReference type="EnsemblMetazoa" id="HelroP173797"/>
    </source>
</evidence>
<dbReference type="KEGG" id="hro:HELRODRAFT_173797"/>
<name>T1F786_HELRO</name>
<proteinExistence type="predicted"/>
<keyword evidence="3" id="KW-1185">Reference proteome</keyword>
<dbReference type="Proteomes" id="UP000015101">
    <property type="component" value="Unassembled WGS sequence"/>
</dbReference>
<protein>
    <recommendedName>
        <fullName evidence="4">RING-type domain-containing protein</fullName>
    </recommendedName>
</protein>
<dbReference type="OrthoDB" id="8062037at2759"/>